<keyword evidence="1" id="KW-0805">Transcription regulation</keyword>
<sequence length="284" mass="32526">MKNLEAVTAAIQYIENNLAIEKMNLDMISTALHYSKYHLHRIFTNTVGLSIHDYVQRRQLTEAARLLVFTNRPILDIAVISGYDSQQAFSNAFKDMYKMSPLQFRKNNTFYPLQLEYSFNIQGEACILQGKNNNREIRIVNETDISIWLNLVHLAIDGFPNLRDEEHLTALKKYIASKRAFLITESDIAIGGMMFNSNTGSIDFLAVHPLYEKQAVFQTFLTVVAGNLEKNKEISITTFREGDKADTGYRRILKTLGFKEAELLTEFGYPTQRMVLIKGGLHDR</sequence>
<dbReference type="Proteomes" id="UP000463883">
    <property type="component" value="Chromosome"/>
</dbReference>
<dbReference type="PANTHER" id="PTHR47504">
    <property type="entry name" value="RIGHT ORIGIN-BINDING PROTEIN"/>
    <property type="match status" value="1"/>
</dbReference>
<organism evidence="6 7">
    <name type="scientific">Aminipila terrae</name>
    <dbReference type="NCBI Taxonomy" id="2697030"/>
    <lineage>
        <taxon>Bacteria</taxon>
        <taxon>Bacillati</taxon>
        <taxon>Bacillota</taxon>
        <taxon>Clostridia</taxon>
        <taxon>Peptostreptococcales</taxon>
        <taxon>Anaerovoracaceae</taxon>
        <taxon>Aminipila</taxon>
    </lineage>
</organism>
<dbReference type="RefSeq" id="WP_162361448.1">
    <property type="nucleotide sequence ID" value="NZ_CP047591.1"/>
</dbReference>
<dbReference type="EMBL" id="CP047591">
    <property type="protein sequence ID" value="QHI71674.1"/>
    <property type="molecule type" value="Genomic_DNA"/>
</dbReference>
<dbReference type="InterPro" id="IPR009057">
    <property type="entry name" value="Homeodomain-like_sf"/>
</dbReference>
<dbReference type="SUPFAM" id="SSF46689">
    <property type="entry name" value="Homeodomain-like"/>
    <property type="match status" value="2"/>
</dbReference>
<dbReference type="PROSITE" id="PS00041">
    <property type="entry name" value="HTH_ARAC_FAMILY_1"/>
    <property type="match status" value="1"/>
</dbReference>
<evidence type="ECO:0000256" key="2">
    <source>
        <dbReference type="ARBA" id="ARBA00023125"/>
    </source>
</evidence>
<proteinExistence type="predicted"/>
<dbReference type="Gene3D" id="3.40.630.30">
    <property type="match status" value="1"/>
</dbReference>
<protein>
    <submittedName>
        <fullName evidence="6">Helix-turn-helix domain-containing protein</fullName>
    </submittedName>
</protein>
<evidence type="ECO:0000256" key="3">
    <source>
        <dbReference type="ARBA" id="ARBA00023163"/>
    </source>
</evidence>
<dbReference type="InterPro" id="IPR016181">
    <property type="entry name" value="Acyl_CoA_acyltransferase"/>
</dbReference>
<gene>
    <name evidence="6" type="ORF">Ami3637_04115</name>
</gene>
<dbReference type="GO" id="GO:0016747">
    <property type="term" value="F:acyltransferase activity, transferring groups other than amino-acyl groups"/>
    <property type="evidence" value="ECO:0007669"/>
    <property type="project" value="InterPro"/>
</dbReference>
<evidence type="ECO:0000259" key="4">
    <source>
        <dbReference type="PROSITE" id="PS01124"/>
    </source>
</evidence>
<dbReference type="AlphaFoldDB" id="A0A6P1MGG4"/>
<keyword evidence="7" id="KW-1185">Reference proteome</keyword>
<dbReference type="SUPFAM" id="SSF55729">
    <property type="entry name" value="Acyl-CoA N-acyltransferases (Nat)"/>
    <property type="match status" value="1"/>
</dbReference>
<dbReference type="PROSITE" id="PS51186">
    <property type="entry name" value="GNAT"/>
    <property type="match status" value="1"/>
</dbReference>
<dbReference type="InterPro" id="IPR000182">
    <property type="entry name" value="GNAT_dom"/>
</dbReference>
<evidence type="ECO:0000256" key="1">
    <source>
        <dbReference type="ARBA" id="ARBA00023015"/>
    </source>
</evidence>
<accession>A0A6P1MGG4</accession>
<dbReference type="KEGG" id="amic:Ami3637_04115"/>
<keyword evidence="2" id="KW-0238">DNA-binding</keyword>
<dbReference type="PROSITE" id="PS01124">
    <property type="entry name" value="HTH_ARAC_FAMILY_2"/>
    <property type="match status" value="1"/>
</dbReference>
<name>A0A6P1MGG4_9FIRM</name>
<dbReference type="PANTHER" id="PTHR47504:SF5">
    <property type="entry name" value="RIGHT ORIGIN-BINDING PROTEIN"/>
    <property type="match status" value="1"/>
</dbReference>
<evidence type="ECO:0000313" key="6">
    <source>
        <dbReference type="EMBL" id="QHI71674.1"/>
    </source>
</evidence>
<dbReference type="InterPro" id="IPR018062">
    <property type="entry name" value="HTH_AraC-typ_CS"/>
</dbReference>
<reference evidence="6 7" key="1">
    <citation type="submission" date="2020-01" db="EMBL/GenBank/DDBJ databases">
        <title>Genomic analysis of Aminipila sp. CBA3637.</title>
        <authorList>
            <person name="Kim Y.B."/>
            <person name="Roh S.W."/>
        </authorList>
    </citation>
    <scope>NUCLEOTIDE SEQUENCE [LARGE SCALE GENOMIC DNA]</scope>
    <source>
        <strain evidence="6 7">CBA3637</strain>
    </source>
</reference>
<dbReference type="Pfam" id="PF12833">
    <property type="entry name" value="HTH_18"/>
    <property type="match status" value="1"/>
</dbReference>
<dbReference type="GO" id="GO:0003700">
    <property type="term" value="F:DNA-binding transcription factor activity"/>
    <property type="evidence" value="ECO:0007669"/>
    <property type="project" value="InterPro"/>
</dbReference>
<feature type="domain" description="N-acetyltransferase" evidence="5">
    <location>
        <begin position="135"/>
        <end position="279"/>
    </location>
</feature>
<feature type="domain" description="HTH araC/xylS-type" evidence="4">
    <location>
        <begin position="8"/>
        <end position="107"/>
    </location>
</feature>
<evidence type="ECO:0000313" key="7">
    <source>
        <dbReference type="Proteomes" id="UP000463883"/>
    </source>
</evidence>
<dbReference type="SMART" id="SM00342">
    <property type="entry name" value="HTH_ARAC"/>
    <property type="match status" value="1"/>
</dbReference>
<keyword evidence="3" id="KW-0804">Transcription</keyword>
<dbReference type="GO" id="GO:0043565">
    <property type="term" value="F:sequence-specific DNA binding"/>
    <property type="evidence" value="ECO:0007669"/>
    <property type="project" value="InterPro"/>
</dbReference>
<evidence type="ECO:0000259" key="5">
    <source>
        <dbReference type="PROSITE" id="PS51186"/>
    </source>
</evidence>
<dbReference type="Gene3D" id="1.10.10.60">
    <property type="entry name" value="Homeodomain-like"/>
    <property type="match status" value="2"/>
</dbReference>
<dbReference type="InterPro" id="IPR018060">
    <property type="entry name" value="HTH_AraC"/>
</dbReference>
<dbReference type="InterPro" id="IPR050959">
    <property type="entry name" value="MarA-like"/>
</dbReference>